<feature type="domain" description="Topo IA-type catalytic" evidence="4">
    <location>
        <begin position="156"/>
        <end position="192"/>
    </location>
</feature>
<dbReference type="Gene3D" id="1.10.460.10">
    <property type="entry name" value="Topoisomerase I, domain 2"/>
    <property type="match status" value="1"/>
</dbReference>
<dbReference type="PANTHER" id="PTHR42785:SF1">
    <property type="entry name" value="DNA TOPOISOMERASE"/>
    <property type="match status" value="1"/>
</dbReference>
<dbReference type="InterPro" id="IPR013497">
    <property type="entry name" value="Topo_IA_cen"/>
</dbReference>
<dbReference type="InterPro" id="IPR034149">
    <property type="entry name" value="TOPRIM_TopoI"/>
</dbReference>
<dbReference type="EMBL" id="BARW01030999">
    <property type="protein sequence ID" value="GAJ11990.1"/>
    <property type="molecule type" value="Genomic_DNA"/>
</dbReference>
<evidence type="ECO:0000256" key="1">
    <source>
        <dbReference type="ARBA" id="ARBA00023235"/>
    </source>
</evidence>
<dbReference type="Gene3D" id="3.40.50.140">
    <property type="match status" value="1"/>
</dbReference>
<gene>
    <name evidence="5" type="ORF">S12H4_49417</name>
</gene>
<sequence length="192" mass="21112">MGKKKTTGFSRGSTKIPDTTGKQLVIVESPAKARTINKYLGPDYVVAPSVGHVRDLPDKNPKGAKDPVPGVDLDHGFKPNYQIIKGKAKTVMELKRAAKDASGIWLATDLDREGEAIAWHLAEALMVKPEHANRVVFNAITKSEIQKAFRHPRALDMDKVNAQQARRILDRIVGYQVSPLLWKKVARGLSAG</sequence>
<comment type="caution">
    <text evidence="5">The sequence shown here is derived from an EMBL/GenBank/DDBJ whole genome shotgun (WGS) entry which is preliminary data.</text>
</comment>
<dbReference type="InterPro" id="IPR000380">
    <property type="entry name" value="Topo_IA"/>
</dbReference>
<accession>X1VRB3</accession>
<evidence type="ECO:0000259" key="3">
    <source>
        <dbReference type="PROSITE" id="PS50880"/>
    </source>
</evidence>
<feature type="region of interest" description="Disordered" evidence="2">
    <location>
        <begin position="1"/>
        <end position="21"/>
    </location>
</feature>
<dbReference type="GO" id="GO:0006265">
    <property type="term" value="P:DNA topological change"/>
    <property type="evidence" value="ECO:0007669"/>
    <property type="project" value="InterPro"/>
</dbReference>
<dbReference type="InterPro" id="IPR013824">
    <property type="entry name" value="Topo_IA_cen_sub1"/>
</dbReference>
<name>X1VRB3_9ZZZZ</name>
<feature type="non-terminal residue" evidence="5">
    <location>
        <position position="192"/>
    </location>
</feature>
<feature type="compositionally biased region" description="Polar residues" evidence="2">
    <location>
        <begin position="7"/>
        <end position="21"/>
    </location>
</feature>
<dbReference type="AlphaFoldDB" id="X1VRB3"/>
<dbReference type="SMART" id="SM00436">
    <property type="entry name" value="TOP1Bc"/>
    <property type="match status" value="1"/>
</dbReference>
<keyword evidence="1" id="KW-0413">Isomerase</keyword>
<dbReference type="PROSITE" id="PS52039">
    <property type="entry name" value="TOPO_IA_2"/>
    <property type="match status" value="1"/>
</dbReference>
<protein>
    <submittedName>
        <fullName evidence="5">Uncharacterized protein</fullName>
    </submittedName>
</protein>
<dbReference type="InterPro" id="IPR023405">
    <property type="entry name" value="Topo_IA_core_domain"/>
</dbReference>
<proteinExistence type="predicted"/>
<dbReference type="GO" id="GO:0003677">
    <property type="term" value="F:DNA binding"/>
    <property type="evidence" value="ECO:0007669"/>
    <property type="project" value="InterPro"/>
</dbReference>
<dbReference type="SMART" id="SM00493">
    <property type="entry name" value="TOPRIM"/>
    <property type="match status" value="1"/>
</dbReference>
<organism evidence="5">
    <name type="scientific">marine sediment metagenome</name>
    <dbReference type="NCBI Taxonomy" id="412755"/>
    <lineage>
        <taxon>unclassified sequences</taxon>
        <taxon>metagenomes</taxon>
        <taxon>ecological metagenomes</taxon>
    </lineage>
</organism>
<feature type="domain" description="Toprim" evidence="3">
    <location>
        <begin position="22"/>
        <end position="142"/>
    </location>
</feature>
<evidence type="ECO:0000259" key="4">
    <source>
        <dbReference type="PROSITE" id="PS52039"/>
    </source>
</evidence>
<evidence type="ECO:0000313" key="5">
    <source>
        <dbReference type="EMBL" id="GAJ11990.1"/>
    </source>
</evidence>
<dbReference type="CDD" id="cd03363">
    <property type="entry name" value="TOPRIM_TopoIA_TopoI"/>
    <property type="match status" value="1"/>
</dbReference>
<dbReference type="SUPFAM" id="SSF56712">
    <property type="entry name" value="Prokaryotic type I DNA topoisomerase"/>
    <property type="match status" value="1"/>
</dbReference>
<dbReference type="InterPro" id="IPR003601">
    <property type="entry name" value="Topo_IA_2"/>
</dbReference>
<evidence type="ECO:0000256" key="2">
    <source>
        <dbReference type="SAM" id="MobiDB-lite"/>
    </source>
</evidence>
<dbReference type="Pfam" id="PF01751">
    <property type="entry name" value="Toprim"/>
    <property type="match status" value="1"/>
</dbReference>
<dbReference type="GO" id="GO:0003917">
    <property type="term" value="F:DNA topoisomerase type I (single strand cut, ATP-independent) activity"/>
    <property type="evidence" value="ECO:0007669"/>
    <property type="project" value="InterPro"/>
</dbReference>
<reference evidence="5" key="1">
    <citation type="journal article" date="2014" name="Front. Microbiol.">
        <title>High frequency of phylogenetically diverse reductive dehalogenase-homologous genes in deep subseafloor sedimentary metagenomes.</title>
        <authorList>
            <person name="Kawai M."/>
            <person name="Futagami T."/>
            <person name="Toyoda A."/>
            <person name="Takaki Y."/>
            <person name="Nishi S."/>
            <person name="Hori S."/>
            <person name="Arai W."/>
            <person name="Tsubouchi T."/>
            <person name="Morono Y."/>
            <person name="Uchiyama I."/>
            <person name="Ito T."/>
            <person name="Fujiyama A."/>
            <person name="Inagaki F."/>
            <person name="Takami H."/>
        </authorList>
    </citation>
    <scope>NUCLEOTIDE SEQUENCE</scope>
    <source>
        <strain evidence="5">Expedition CK06-06</strain>
    </source>
</reference>
<dbReference type="InterPro" id="IPR006171">
    <property type="entry name" value="TOPRIM_dom"/>
</dbReference>
<dbReference type="PANTHER" id="PTHR42785">
    <property type="entry name" value="DNA TOPOISOMERASE, TYPE IA, CORE"/>
    <property type="match status" value="1"/>
</dbReference>
<dbReference type="PROSITE" id="PS50880">
    <property type="entry name" value="TOPRIM"/>
    <property type="match status" value="1"/>
</dbReference>